<dbReference type="InterPro" id="IPR007627">
    <property type="entry name" value="RNA_pol_sigma70_r2"/>
</dbReference>
<dbReference type="EMBL" id="VWKB01000063">
    <property type="protein sequence ID" value="KAA4089005.1"/>
    <property type="molecule type" value="Genomic_DNA"/>
</dbReference>
<dbReference type="InterPro" id="IPR039425">
    <property type="entry name" value="RNA_pol_sigma-70-like"/>
</dbReference>
<dbReference type="InterPro" id="IPR014284">
    <property type="entry name" value="RNA_pol_sigma-70_dom"/>
</dbReference>
<dbReference type="NCBIfam" id="TIGR02985">
    <property type="entry name" value="Sig70_bacteroi1"/>
    <property type="match status" value="1"/>
</dbReference>
<dbReference type="Pfam" id="PF08281">
    <property type="entry name" value="Sigma70_r4_2"/>
    <property type="match status" value="1"/>
</dbReference>
<dbReference type="GO" id="GO:0016987">
    <property type="term" value="F:sigma factor activity"/>
    <property type="evidence" value="ECO:0007669"/>
    <property type="project" value="UniProtKB-KW"/>
</dbReference>
<comment type="caution">
    <text evidence="7">The sequence shown here is derived from an EMBL/GenBank/DDBJ whole genome shotgun (WGS) entry which is preliminary data.</text>
</comment>
<gene>
    <name evidence="7" type="ORF">F3D66_28660</name>
</gene>
<evidence type="ECO:0000256" key="2">
    <source>
        <dbReference type="ARBA" id="ARBA00023015"/>
    </source>
</evidence>
<comment type="similarity">
    <text evidence="1">Belongs to the sigma-70 factor family. ECF subfamily.</text>
</comment>
<keyword evidence="4" id="KW-0804">Transcription</keyword>
<evidence type="ECO:0000256" key="1">
    <source>
        <dbReference type="ARBA" id="ARBA00010641"/>
    </source>
</evidence>
<dbReference type="PANTHER" id="PTHR43133">
    <property type="entry name" value="RNA POLYMERASE ECF-TYPE SIGMA FACTO"/>
    <property type="match status" value="1"/>
</dbReference>
<evidence type="ECO:0000259" key="6">
    <source>
        <dbReference type="Pfam" id="PF08281"/>
    </source>
</evidence>
<dbReference type="RefSeq" id="WP_044917864.1">
    <property type="nucleotide sequence ID" value="NZ_JADNNE010000025.1"/>
</dbReference>
<reference evidence="7 8" key="1">
    <citation type="journal article" date="2019" name="Nat. Med.">
        <title>A library of human gut bacterial isolates paired with longitudinal multiomics data enables mechanistic microbiome research.</title>
        <authorList>
            <person name="Poyet M."/>
            <person name="Groussin M."/>
            <person name="Gibbons S.M."/>
            <person name="Avila-Pacheco J."/>
            <person name="Jiang X."/>
            <person name="Kearney S.M."/>
            <person name="Perrotta A.R."/>
            <person name="Berdy B."/>
            <person name="Zhao S."/>
            <person name="Lieberman T.D."/>
            <person name="Swanson P.K."/>
            <person name="Smith M."/>
            <person name="Roesemann S."/>
            <person name="Alexander J.E."/>
            <person name="Rich S.A."/>
            <person name="Livny J."/>
            <person name="Vlamakis H."/>
            <person name="Clish C."/>
            <person name="Bullock K."/>
            <person name="Deik A."/>
            <person name="Scott J."/>
            <person name="Pierce K.A."/>
            <person name="Xavier R.J."/>
            <person name="Alm E.J."/>
        </authorList>
    </citation>
    <scope>NUCLEOTIDE SEQUENCE [LARGE SCALE GENOMIC DNA]</scope>
    <source>
        <strain evidence="7 8">BIOML-A134</strain>
    </source>
</reference>
<dbReference type="Pfam" id="PF04542">
    <property type="entry name" value="Sigma70_r2"/>
    <property type="match status" value="1"/>
</dbReference>
<dbReference type="GO" id="GO:0006352">
    <property type="term" value="P:DNA-templated transcription initiation"/>
    <property type="evidence" value="ECO:0007669"/>
    <property type="project" value="InterPro"/>
</dbReference>
<dbReference type="SUPFAM" id="SSF88659">
    <property type="entry name" value="Sigma3 and sigma4 domains of RNA polymerase sigma factors"/>
    <property type="match status" value="1"/>
</dbReference>
<keyword evidence="3" id="KW-0731">Sigma factor</keyword>
<evidence type="ECO:0000256" key="4">
    <source>
        <dbReference type="ARBA" id="ARBA00023163"/>
    </source>
</evidence>
<evidence type="ECO:0000313" key="8">
    <source>
        <dbReference type="Proteomes" id="UP000473905"/>
    </source>
</evidence>
<dbReference type="Gene3D" id="1.10.10.10">
    <property type="entry name" value="Winged helix-like DNA-binding domain superfamily/Winged helix DNA-binding domain"/>
    <property type="match status" value="1"/>
</dbReference>
<evidence type="ECO:0000259" key="5">
    <source>
        <dbReference type="Pfam" id="PF04542"/>
    </source>
</evidence>
<dbReference type="InterPro" id="IPR014327">
    <property type="entry name" value="RNA_pol_sigma70_bacteroid"/>
</dbReference>
<keyword evidence="2" id="KW-0805">Transcription regulation</keyword>
<sequence length="206" mass="24262">MIDTIPYSDNELLKMVKEGNEEAFRQLFFKFYPRLLRYAVRYVNDEDIAEDILQDCFISFWERKSSIRYISLSSLLFCMVRNACLNYIKHNSLIENISVDYVFDIGGEEKLYSLDMQLSPDEILFQKELKIQISKAISLLSDRTRQVFVLSRFRGLKNNEIADRLNITTKAVEKHITKSLKIISSYLENQSLDTKYFIIVSLFFLS</sequence>
<dbReference type="Gene3D" id="1.10.1740.10">
    <property type="match status" value="1"/>
</dbReference>
<evidence type="ECO:0000256" key="3">
    <source>
        <dbReference type="ARBA" id="ARBA00023082"/>
    </source>
</evidence>
<feature type="domain" description="RNA polymerase sigma-70 region 2" evidence="5">
    <location>
        <begin position="30"/>
        <end position="91"/>
    </location>
</feature>
<dbReference type="InterPro" id="IPR013325">
    <property type="entry name" value="RNA_pol_sigma_r2"/>
</dbReference>
<organism evidence="7 8">
    <name type="scientific">Bacteroides ovatus</name>
    <dbReference type="NCBI Taxonomy" id="28116"/>
    <lineage>
        <taxon>Bacteria</taxon>
        <taxon>Pseudomonadati</taxon>
        <taxon>Bacteroidota</taxon>
        <taxon>Bacteroidia</taxon>
        <taxon>Bacteroidales</taxon>
        <taxon>Bacteroidaceae</taxon>
        <taxon>Bacteroides</taxon>
    </lineage>
</organism>
<proteinExistence type="inferred from homology"/>
<dbReference type="Proteomes" id="UP000473905">
    <property type="component" value="Unassembled WGS sequence"/>
</dbReference>
<dbReference type="AlphaFoldDB" id="A0A5M5DU62"/>
<dbReference type="InterPro" id="IPR013324">
    <property type="entry name" value="RNA_pol_sigma_r3/r4-like"/>
</dbReference>
<dbReference type="InterPro" id="IPR036388">
    <property type="entry name" value="WH-like_DNA-bd_sf"/>
</dbReference>
<evidence type="ECO:0000313" key="7">
    <source>
        <dbReference type="EMBL" id="KAA4089005.1"/>
    </source>
</evidence>
<name>A0A5M5DU62_BACOV</name>
<feature type="domain" description="RNA polymerase sigma factor 70 region 4 type 2" evidence="6">
    <location>
        <begin position="132"/>
        <end position="181"/>
    </location>
</feature>
<protein>
    <submittedName>
        <fullName evidence="7">RNA polymerase sigma-70 factor</fullName>
    </submittedName>
</protein>
<dbReference type="NCBIfam" id="TIGR02937">
    <property type="entry name" value="sigma70-ECF"/>
    <property type="match status" value="1"/>
</dbReference>
<dbReference type="SUPFAM" id="SSF88946">
    <property type="entry name" value="Sigma2 domain of RNA polymerase sigma factors"/>
    <property type="match status" value="1"/>
</dbReference>
<dbReference type="PANTHER" id="PTHR43133:SF46">
    <property type="entry name" value="RNA POLYMERASE SIGMA-70 FACTOR ECF SUBFAMILY"/>
    <property type="match status" value="1"/>
</dbReference>
<accession>A0A5M5DU62</accession>
<dbReference type="InterPro" id="IPR013249">
    <property type="entry name" value="RNA_pol_sigma70_r4_t2"/>
</dbReference>
<keyword evidence="8" id="KW-1185">Reference proteome</keyword>
<dbReference type="GO" id="GO:0003677">
    <property type="term" value="F:DNA binding"/>
    <property type="evidence" value="ECO:0007669"/>
    <property type="project" value="InterPro"/>
</dbReference>